<dbReference type="RefSeq" id="WP_015176106.1">
    <property type="nucleotide sequence ID" value="NC_019729.1"/>
</dbReference>
<dbReference type="InterPro" id="IPR002182">
    <property type="entry name" value="NB-ARC"/>
</dbReference>
<dbReference type="SUPFAM" id="SSF52540">
    <property type="entry name" value="P-loop containing nucleoside triphosphate hydrolases"/>
    <property type="match status" value="1"/>
</dbReference>
<evidence type="ECO:0000259" key="2">
    <source>
        <dbReference type="Pfam" id="PF00931"/>
    </source>
</evidence>
<feature type="domain" description="vWA-MoxR associated protein N-terminal HTH" evidence="3">
    <location>
        <begin position="28"/>
        <end position="111"/>
    </location>
</feature>
<dbReference type="GO" id="GO:0043531">
    <property type="term" value="F:ADP binding"/>
    <property type="evidence" value="ECO:0007669"/>
    <property type="project" value="InterPro"/>
</dbReference>
<sequence>MSELVRYVRKCQKIYAKITKTVTTTRPMDVKEVLRFADDLVFAKTGEHLEDLQEAILGGVWEGQKYSQIAEASHCSEGHVRNVASKLWKRLSNVLGEEVTPSNLRSALERRQLFIVSSNFGNDFLHIGNVNVCTDTQASEIQKTRSPSTPTSETTQPQTRLDLADAPHISSLSDRTSELATLEKWIVQEKCNLAAISGLSGIGKTALSLHLIQKIQHNFECVIWRSLRHSPPLETTLKNLLEFLLNKPEIELPTSIPDRLSLLREFLRKNRCLIILDDVQTILSSGQLAGNYRPECENYSILFRQIGETTHNSCLILNSWEPPREITALKGDNSPVRSLKLKGIGAAAAEIFRQKSLLNPETWENLINAYRGNPLWLKIVATTIQEIFRGRVAEFLKYDRIFLGEELAATLHPQINRLSELEKKLICRLSREASSVSIEQLRQDANLPPSDLFDGLQSLGRRSLVEIEEQENETLFSVCPVVRQYVISHPVC</sequence>
<dbReference type="HOGENOM" id="CLU_025923_0_0_3"/>
<accession>K9VFT0</accession>
<dbReference type="Proteomes" id="UP000010478">
    <property type="component" value="Chromosome"/>
</dbReference>
<dbReference type="InterPro" id="IPR058651">
    <property type="entry name" value="HTH_VMAP-M9"/>
</dbReference>
<dbReference type="eggNOG" id="COG1672">
    <property type="taxonomic scope" value="Bacteria"/>
</dbReference>
<organism evidence="4 5">
    <name type="scientific">Phormidium nigroviride PCC 7112</name>
    <dbReference type="NCBI Taxonomy" id="179408"/>
    <lineage>
        <taxon>Bacteria</taxon>
        <taxon>Bacillati</taxon>
        <taxon>Cyanobacteriota</taxon>
        <taxon>Cyanophyceae</taxon>
        <taxon>Oscillatoriophycideae</taxon>
        <taxon>Oscillatoriales</taxon>
        <taxon>Oscillatoriaceae</taxon>
        <taxon>Phormidium</taxon>
    </lineage>
</organism>
<evidence type="ECO:0000259" key="3">
    <source>
        <dbReference type="Pfam" id="PF26355"/>
    </source>
</evidence>
<feature type="region of interest" description="Disordered" evidence="1">
    <location>
        <begin position="138"/>
        <end position="158"/>
    </location>
</feature>
<dbReference type="EMBL" id="CP003614">
    <property type="protein sequence ID" value="AFZ06811.1"/>
    <property type="molecule type" value="Genomic_DNA"/>
</dbReference>
<protein>
    <submittedName>
        <fullName evidence="4">ATPase</fullName>
    </submittedName>
</protein>
<name>K9VFT0_9CYAN</name>
<dbReference type="STRING" id="179408.Osc7112_2367"/>
<evidence type="ECO:0000313" key="5">
    <source>
        <dbReference type="Proteomes" id="UP000010478"/>
    </source>
</evidence>
<dbReference type="AlphaFoldDB" id="K9VFT0"/>
<dbReference type="Pfam" id="PF00931">
    <property type="entry name" value="NB-ARC"/>
    <property type="match status" value="1"/>
</dbReference>
<dbReference type="PRINTS" id="PR00364">
    <property type="entry name" value="DISEASERSIST"/>
</dbReference>
<dbReference type="KEGG" id="oni:Osc7112_2367"/>
<evidence type="ECO:0000313" key="4">
    <source>
        <dbReference type="EMBL" id="AFZ06811.1"/>
    </source>
</evidence>
<feature type="domain" description="NB-ARC" evidence="2">
    <location>
        <begin position="180"/>
        <end position="280"/>
    </location>
</feature>
<evidence type="ECO:0000256" key="1">
    <source>
        <dbReference type="SAM" id="MobiDB-lite"/>
    </source>
</evidence>
<dbReference type="InterPro" id="IPR027417">
    <property type="entry name" value="P-loop_NTPase"/>
</dbReference>
<proteinExistence type="predicted"/>
<dbReference type="Gene3D" id="3.40.50.300">
    <property type="entry name" value="P-loop containing nucleotide triphosphate hydrolases"/>
    <property type="match status" value="1"/>
</dbReference>
<reference evidence="4 5" key="1">
    <citation type="submission" date="2012-05" db="EMBL/GenBank/DDBJ databases">
        <title>Finished chromosome of genome of Oscillatoria sp. PCC 7112.</title>
        <authorList>
            <consortium name="US DOE Joint Genome Institute"/>
            <person name="Gugger M."/>
            <person name="Coursin T."/>
            <person name="Rippka R."/>
            <person name="Tandeau De Marsac N."/>
            <person name="Huntemann M."/>
            <person name="Wei C.-L."/>
            <person name="Han J."/>
            <person name="Detter J.C."/>
            <person name="Han C."/>
            <person name="Tapia R."/>
            <person name="Davenport K."/>
            <person name="Daligault H."/>
            <person name="Erkkila T."/>
            <person name="Gu W."/>
            <person name="Munk A.C.C."/>
            <person name="Teshima H."/>
            <person name="Xu Y."/>
            <person name="Chain P."/>
            <person name="Chen A."/>
            <person name="Krypides N."/>
            <person name="Mavromatis K."/>
            <person name="Markowitz V."/>
            <person name="Szeto E."/>
            <person name="Ivanova N."/>
            <person name="Mikhailova N."/>
            <person name="Ovchinnikova G."/>
            <person name="Pagani I."/>
            <person name="Pati A."/>
            <person name="Goodwin L."/>
            <person name="Peters L."/>
            <person name="Pitluck S."/>
            <person name="Woyke T."/>
            <person name="Kerfeld C."/>
        </authorList>
    </citation>
    <scope>NUCLEOTIDE SEQUENCE [LARGE SCALE GENOMIC DNA]</scope>
    <source>
        <strain evidence="4 5">PCC 7112</strain>
    </source>
</reference>
<dbReference type="Pfam" id="PF26355">
    <property type="entry name" value="HTH_VMAP-M9"/>
    <property type="match status" value="1"/>
</dbReference>
<feature type="compositionally biased region" description="Low complexity" evidence="1">
    <location>
        <begin position="144"/>
        <end position="158"/>
    </location>
</feature>
<keyword evidence="5" id="KW-1185">Reference proteome</keyword>
<gene>
    <name evidence="4" type="ORF">Osc7112_2367</name>
</gene>
<dbReference type="eggNOG" id="COG1595">
    <property type="taxonomic scope" value="Bacteria"/>
</dbReference>
<dbReference type="PATRIC" id="fig|179408.3.peg.2894"/>